<keyword evidence="3" id="KW-1185">Reference proteome</keyword>
<feature type="coiled-coil region" evidence="1">
    <location>
        <begin position="34"/>
        <end position="61"/>
    </location>
</feature>
<organism evidence="2 3">
    <name type="scientific">Luteipulveratus halotolerans</name>
    <dbReference type="NCBI Taxonomy" id="1631356"/>
    <lineage>
        <taxon>Bacteria</taxon>
        <taxon>Bacillati</taxon>
        <taxon>Actinomycetota</taxon>
        <taxon>Actinomycetes</taxon>
        <taxon>Micrococcales</taxon>
        <taxon>Dermacoccaceae</taxon>
        <taxon>Luteipulveratus</taxon>
    </lineage>
</organism>
<dbReference type="Pfam" id="PF11382">
    <property type="entry name" value="MctB"/>
    <property type="match status" value="1"/>
</dbReference>
<protein>
    <recommendedName>
        <fullName evidence="4">Copper transporter</fullName>
    </recommendedName>
</protein>
<keyword evidence="1" id="KW-0175">Coiled coil</keyword>
<gene>
    <name evidence="2" type="ORF">VV01_09585</name>
</gene>
<dbReference type="PATRIC" id="fig|1631356.3.peg.1867"/>
<evidence type="ECO:0000256" key="1">
    <source>
        <dbReference type="SAM" id="Coils"/>
    </source>
</evidence>
<dbReference type="EMBL" id="LAIR01000002">
    <property type="protein sequence ID" value="KNX37343.1"/>
    <property type="molecule type" value="Genomic_DNA"/>
</dbReference>
<evidence type="ECO:0000313" key="3">
    <source>
        <dbReference type="Proteomes" id="UP000037397"/>
    </source>
</evidence>
<dbReference type="GO" id="GO:0055070">
    <property type="term" value="P:copper ion homeostasis"/>
    <property type="evidence" value="ECO:0007669"/>
    <property type="project" value="InterPro"/>
</dbReference>
<dbReference type="InterPro" id="IPR021522">
    <property type="entry name" value="MctB"/>
</dbReference>
<evidence type="ECO:0000313" key="2">
    <source>
        <dbReference type="EMBL" id="KNX37343.1"/>
    </source>
</evidence>
<accession>A0A0L6CIK5</accession>
<comment type="caution">
    <text evidence="2">The sequence shown here is derived from an EMBL/GenBank/DDBJ whole genome shotgun (WGS) entry which is preliminary data.</text>
</comment>
<reference evidence="3" key="1">
    <citation type="submission" date="2015-03" db="EMBL/GenBank/DDBJ databases">
        <title>Luteipulveratus halotolerans sp. nov., a novel actinobacterium (Dermacoccaceae) from Sarawak, Malaysia.</title>
        <authorList>
            <person name="Juboi H."/>
            <person name="Basik A."/>
            <person name="Shamsul S.S."/>
            <person name="Arnold P."/>
            <person name="Schmitt E.K."/>
            <person name="Sanglier J.-J."/>
            <person name="Yeo T."/>
        </authorList>
    </citation>
    <scope>NUCLEOTIDE SEQUENCE [LARGE SCALE GENOMIC DNA]</scope>
    <source>
        <strain evidence="3">C296001</strain>
    </source>
</reference>
<dbReference type="AlphaFoldDB" id="A0A0L6CIK5"/>
<dbReference type="Proteomes" id="UP000037397">
    <property type="component" value="Unassembled WGS sequence"/>
</dbReference>
<evidence type="ECO:0008006" key="4">
    <source>
        <dbReference type="Google" id="ProtNLM"/>
    </source>
</evidence>
<name>A0A0L6CIK5_9MICO</name>
<dbReference type="GO" id="GO:0016020">
    <property type="term" value="C:membrane"/>
    <property type="evidence" value="ECO:0007669"/>
    <property type="project" value="InterPro"/>
</dbReference>
<proteinExistence type="predicted"/>
<dbReference type="STRING" id="1631356.VV01_09585"/>
<sequence length="315" mass="32289">MIDFRYHIVSIVAVFLALAVGIVIGATSLRDGLAGSLNQQVESQRRQLNDARDQRKAAEKVVGRQDAYAESVAPKVLPGQLSGRTVAVVVLPGTDDGLVDSSRDSLRTAGASVTTTLRLDESWVSGSGSDRDRVVRDAATALGLDTASIPKNRLAGKVIVESVAHSGSGGRPDEAATGVLGQLKDNDLGESEPAGPTQAASVVVLWPGMSAGGDNASTVKAWSDVITAIGLSGRPVVGVASGPVKDDLTSPDGLVNALRHSPEVTGAMSTVDDGDMSVGQAALVLALREEFKGQAGQFGLADTATTITPNLSEGE</sequence>
<dbReference type="RefSeq" id="WP_050669690.1">
    <property type="nucleotide sequence ID" value="NZ_LAIR01000002.1"/>
</dbReference>
<dbReference type="OrthoDB" id="4350157at2"/>